<proteinExistence type="predicted"/>
<dbReference type="NCBIfam" id="NF033578">
    <property type="entry name" value="transpos_IS5_1"/>
    <property type="match status" value="1"/>
</dbReference>
<dbReference type="Proteomes" id="UP000886845">
    <property type="component" value="Unassembled WGS sequence"/>
</dbReference>
<organism evidence="2 3">
    <name type="scientific">Candidatus Spyradenecus faecavium</name>
    <dbReference type="NCBI Taxonomy" id="2840947"/>
    <lineage>
        <taxon>Bacteria</taxon>
        <taxon>Pseudomonadati</taxon>
        <taxon>Lentisphaerota</taxon>
        <taxon>Lentisphaeria</taxon>
        <taxon>Lentisphaerales</taxon>
        <taxon>Lentisphaeraceae</taxon>
        <taxon>Lentisphaeraceae incertae sedis</taxon>
        <taxon>Candidatus Spyradenecus</taxon>
    </lineage>
</organism>
<feature type="domain" description="Transposase InsH N-terminal" evidence="1">
    <location>
        <begin position="2"/>
        <end position="89"/>
    </location>
</feature>
<dbReference type="PANTHER" id="PTHR33803">
    <property type="entry name" value="IS1478 TRANSPOSASE"/>
    <property type="match status" value="1"/>
</dbReference>
<sequence length="418" mass="46948">MRLAHVIDWERLVRLVEPCFPKGIKEGRKSLSPRLVISLLMLKAMNKLSDRDVVEKWSTDGAWQYFSGMEYYEMRRPADPSSLCRWRTRLGEEVLAQILGETVDAARRAKALPKKNLEVVVVDTTAQRQNVKRPGEAHLVADAHCALLRHADRLGIPLHRSYRRVMPRFRVDYADRISRRKTSDADALLAQAKRWLGAVVQDIEADPRQADPALERHLELAHRVLSQTPKTKDKLYSFAQPHTAALVKNGTCTFGTKVGLVTTAKDPYVIGVKVFTDNRYDGRTLDDTLLAAYVTTGVIPKVAACDYGYRGATITLPTQIHCFNRKHRVPPELLPLKRRRPSIEPIIGHLKSDHSLGLNRLSGKTGCAINALLAAIGFNLRKLSRALALFLRRFLAHLHHLTTPHPPASPSTLTPSYA</sequence>
<dbReference type="InterPro" id="IPR047710">
    <property type="entry name" value="Transpos_IS5-like"/>
</dbReference>
<protein>
    <submittedName>
        <fullName evidence="2">IS5 family transposase</fullName>
    </submittedName>
</protein>
<evidence type="ECO:0000313" key="2">
    <source>
        <dbReference type="EMBL" id="HIV08587.1"/>
    </source>
</evidence>
<dbReference type="InterPro" id="IPR008490">
    <property type="entry name" value="Transposase_InsH_N"/>
</dbReference>
<reference evidence="2" key="2">
    <citation type="journal article" date="2021" name="PeerJ">
        <title>Extensive microbial diversity within the chicken gut microbiome revealed by metagenomics and culture.</title>
        <authorList>
            <person name="Gilroy R."/>
            <person name="Ravi A."/>
            <person name="Getino M."/>
            <person name="Pursley I."/>
            <person name="Horton D.L."/>
            <person name="Alikhan N.F."/>
            <person name="Baker D."/>
            <person name="Gharbi K."/>
            <person name="Hall N."/>
            <person name="Watson M."/>
            <person name="Adriaenssens E.M."/>
            <person name="Foster-Nyarko E."/>
            <person name="Jarju S."/>
            <person name="Secka A."/>
            <person name="Antonio M."/>
            <person name="Oren A."/>
            <person name="Chaudhuri R.R."/>
            <person name="La Ragione R."/>
            <person name="Hildebrand F."/>
            <person name="Pallen M.J."/>
        </authorList>
    </citation>
    <scope>NUCLEOTIDE SEQUENCE</scope>
    <source>
        <strain evidence="2">35461</strain>
    </source>
</reference>
<name>A0A9D1NLF6_9BACT</name>
<evidence type="ECO:0000259" key="1">
    <source>
        <dbReference type="Pfam" id="PF05598"/>
    </source>
</evidence>
<dbReference type="PANTHER" id="PTHR33803:SF3">
    <property type="entry name" value="BLL1974 PROTEIN"/>
    <property type="match status" value="1"/>
</dbReference>
<dbReference type="AlphaFoldDB" id="A0A9D1NLF6"/>
<accession>A0A9D1NLF6</accession>
<gene>
    <name evidence="2" type="ORF">IAC79_00535</name>
</gene>
<dbReference type="EMBL" id="DVOR01000018">
    <property type="protein sequence ID" value="HIV08587.1"/>
    <property type="molecule type" value="Genomic_DNA"/>
</dbReference>
<evidence type="ECO:0000313" key="3">
    <source>
        <dbReference type="Proteomes" id="UP000886845"/>
    </source>
</evidence>
<dbReference type="Pfam" id="PF05598">
    <property type="entry name" value="DUF772"/>
    <property type="match status" value="1"/>
</dbReference>
<reference evidence="2" key="1">
    <citation type="submission" date="2020-10" db="EMBL/GenBank/DDBJ databases">
        <authorList>
            <person name="Gilroy R."/>
        </authorList>
    </citation>
    <scope>NUCLEOTIDE SEQUENCE</scope>
    <source>
        <strain evidence="2">35461</strain>
    </source>
</reference>
<comment type="caution">
    <text evidence="2">The sequence shown here is derived from an EMBL/GenBank/DDBJ whole genome shotgun (WGS) entry which is preliminary data.</text>
</comment>